<dbReference type="Proteomes" id="UP000176420">
    <property type="component" value="Unassembled WGS sequence"/>
</dbReference>
<proteinExistence type="predicted"/>
<evidence type="ECO:0000313" key="1">
    <source>
        <dbReference type="EMBL" id="OGY88089.1"/>
    </source>
</evidence>
<dbReference type="EMBL" id="MHKI01000004">
    <property type="protein sequence ID" value="OGY88089.1"/>
    <property type="molecule type" value="Genomic_DNA"/>
</dbReference>
<name>A0A1G2BHU9_9BACT</name>
<evidence type="ECO:0000313" key="2">
    <source>
        <dbReference type="Proteomes" id="UP000176420"/>
    </source>
</evidence>
<accession>A0A1G2BHU9</accession>
<sequence length="306" mass="34454">MSERHLIREQKFIQGQEKEEPPIVGHADVVDAFESAGYGLNSYLKGLLLEDKGTYDSRKGSGFTQATYHALKGDFGSVGMLFNEVICRKLRDKGKGIDVEKLATALQKLQHPDSRLFARLILQQFKPYQPKESDTILQSTSERIIIVGACMAAEMYYLEFVNNPGIYKCRGGDFGRMNVITDETGEPIMLEKEGLGDNFSCITLKETVLNGKQLPPGTLMAIVYPLTAAVAERMDFSREKFTSREIPLSQCKFTALRFSTLVADPKDRARAFGKHYDYQKDHPNVYPGFDQTTIQDLAQRARSMLK</sequence>
<gene>
    <name evidence="1" type="ORF">A2319_01515</name>
</gene>
<comment type="caution">
    <text evidence="1">The sequence shown here is derived from an EMBL/GenBank/DDBJ whole genome shotgun (WGS) entry which is preliminary data.</text>
</comment>
<reference evidence="1 2" key="1">
    <citation type="journal article" date="2016" name="Nat. Commun.">
        <title>Thousands of microbial genomes shed light on interconnected biogeochemical processes in an aquifer system.</title>
        <authorList>
            <person name="Anantharaman K."/>
            <person name="Brown C.T."/>
            <person name="Hug L.A."/>
            <person name="Sharon I."/>
            <person name="Castelle C.J."/>
            <person name="Probst A.J."/>
            <person name="Thomas B.C."/>
            <person name="Singh A."/>
            <person name="Wilkins M.J."/>
            <person name="Karaoz U."/>
            <person name="Brodie E.L."/>
            <person name="Williams K.H."/>
            <person name="Hubbard S.S."/>
            <person name="Banfield J.F."/>
        </authorList>
    </citation>
    <scope>NUCLEOTIDE SEQUENCE [LARGE SCALE GENOMIC DNA]</scope>
</reference>
<protein>
    <submittedName>
        <fullName evidence="1">Uncharacterized protein</fullName>
    </submittedName>
</protein>
<dbReference type="AlphaFoldDB" id="A0A1G2BHU9"/>
<organism evidence="1 2">
    <name type="scientific">Candidatus Kerfeldbacteria bacterium RIFOXYB2_FULL_38_14</name>
    <dbReference type="NCBI Taxonomy" id="1798547"/>
    <lineage>
        <taxon>Bacteria</taxon>
        <taxon>Candidatus Kerfeldiibacteriota</taxon>
    </lineage>
</organism>